<feature type="compositionally biased region" description="Polar residues" evidence="1">
    <location>
        <begin position="16"/>
        <end position="29"/>
    </location>
</feature>
<accession>A0ABN9R7I5</accession>
<keyword evidence="3" id="KW-1185">Reference proteome</keyword>
<dbReference type="EMBL" id="CAUYUJ010005758">
    <property type="protein sequence ID" value="CAK0814834.1"/>
    <property type="molecule type" value="Genomic_DNA"/>
</dbReference>
<evidence type="ECO:0000313" key="2">
    <source>
        <dbReference type="EMBL" id="CAK0814834.1"/>
    </source>
</evidence>
<dbReference type="Proteomes" id="UP001189429">
    <property type="component" value="Unassembled WGS sequence"/>
</dbReference>
<protein>
    <submittedName>
        <fullName evidence="2">Uncharacterized protein</fullName>
    </submittedName>
</protein>
<feature type="region of interest" description="Disordered" evidence="1">
    <location>
        <begin position="1"/>
        <end position="146"/>
    </location>
</feature>
<evidence type="ECO:0000256" key="1">
    <source>
        <dbReference type="SAM" id="MobiDB-lite"/>
    </source>
</evidence>
<organism evidence="2 3">
    <name type="scientific">Prorocentrum cordatum</name>
    <dbReference type="NCBI Taxonomy" id="2364126"/>
    <lineage>
        <taxon>Eukaryota</taxon>
        <taxon>Sar</taxon>
        <taxon>Alveolata</taxon>
        <taxon>Dinophyceae</taxon>
        <taxon>Prorocentrales</taxon>
        <taxon>Prorocentraceae</taxon>
        <taxon>Prorocentrum</taxon>
    </lineage>
</organism>
<name>A0ABN9R7I5_9DINO</name>
<feature type="compositionally biased region" description="Polar residues" evidence="1">
    <location>
        <begin position="129"/>
        <end position="146"/>
    </location>
</feature>
<sequence>MMASELRSRTKWVGCSPSNSSILPSATRQSEARAWCWRADRRGARDGERSNRVRLGKNEAPTHDDQPVPRSLGRETQRGDDVCRQKEEEEEEDEEEGEEERRSVDGFIRKKTHAIAKNREIIGHGSCSYGPQIQNGAQGSTNAADS</sequence>
<reference evidence="2" key="1">
    <citation type="submission" date="2023-10" db="EMBL/GenBank/DDBJ databases">
        <authorList>
            <person name="Chen Y."/>
            <person name="Shah S."/>
            <person name="Dougan E. K."/>
            <person name="Thang M."/>
            <person name="Chan C."/>
        </authorList>
    </citation>
    <scope>NUCLEOTIDE SEQUENCE [LARGE SCALE GENOMIC DNA]</scope>
</reference>
<feature type="compositionally biased region" description="Basic and acidic residues" evidence="1">
    <location>
        <begin position="38"/>
        <end position="87"/>
    </location>
</feature>
<feature type="compositionally biased region" description="Acidic residues" evidence="1">
    <location>
        <begin position="88"/>
        <end position="98"/>
    </location>
</feature>
<comment type="caution">
    <text evidence="2">The sequence shown here is derived from an EMBL/GenBank/DDBJ whole genome shotgun (WGS) entry which is preliminary data.</text>
</comment>
<evidence type="ECO:0000313" key="3">
    <source>
        <dbReference type="Proteomes" id="UP001189429"/>
    </source>
</evidence>
<proteinExistence type="predicted"/>
<gene>
    <name evidence="2" type="ORF">PCOR1329_LOCUS18332</name>
</gene>
<feature type="compositionally biased region" description="Basic and acidic residues" evidence="1">
    <location>
        <begin position="99"/>
        <end position="108"/>
    </location>
</feature>